<sequence length="113" mass="12531">HAEAIMENLVFFDEILKYINDLSMTIDLEATLRRAEVLFYRFKEQVQFFETYHGRTHSSTNNTGGDGEVKVPQLPDTLQALLVPPPLVIATTSGTTDGVADDNEKGKATSDTI</sequence>
<evidence type="ECO:0000256" key="1">
    <source>
        <dbReference type="SAM" id="MobiDB-lite"/>
    </source>
</evidence>
<proteinExistence type="predicted"/>
<dbReference type="AlphaFoldDB" id="A0A9W8AMW8"/>
<comment type="caution">
    <text evidence="2">The sequence shown here is derived from an EMBL/GenBank/DDBJ whole genome shotgun (WGS) entry which is preliminary data.</text>
</comment>
<reference evidence="2" key="1">
    <citation type="submission" date="2022-07" db="EMBL/GenBank/DDBJ databases">
        <title>Phylogenomic reconstructions and comparative analyses of Kickxellomycotina fungi.</title>
        <authorList>
            <person name="Reynolds N.K."/>
            <person name="Stajich J.E."/>
            <person name="Barry K."/>
            <person name="Grigoriev I.V."/>
            <person name="Crous P."/>
            <person name="Smith M.E."/>
        </authorList>
    </citation>
    <scope>NUCLEOTIDE SEQUENCE</scope>
    <source>
        <strain evidence="2">RSA 1196</strain>
    </source>
</reference>
<gene>
    <name evidence="2" type="primary">GYP7_2</name>
    <name evidence="2" type="ORF">IWQ62_006767</name>
</gene>
<organism evidence="2 3">
    <name type="scientific">Dispira parvispora</name>
    <dbReference type="NCBI Taxonomy" id="1520584"/>
    <lineage>
        <taxon>Eukaryota</taxon>
        <taxon>Fungi</taxon>
        <taxon>Fungi incertae sedis</taxon>
        <taxon>Zoopagomycota</taxon>
        <taxon>Kickxellomycotina</taxon>
        <taxon>Dimargaritomycetes</taxon>
        <taxon>Dimargaritales</taxon>
        <taxon>Dimargaritaceae</taxon>
        <taxon>Dispira</taxon>
    </lineage>
</organism>
<feature type="compositionally biased region" description="Basic and acidic residues" evidence="1">
    <location>
        <begin position="102"/>
        <end position="113"/>
    </location>
</feature>
<dbReference type="EMBL" id="JANBPY010004076">
    <property type="protein sequence ID" value="KAJ1949239.1"/>
    <property type="molecule type" value="Genomic_DNA"/>
</dbReference>
<name>A0A9W8AMW8_9FUNG</name>
<protein>
    <submittedName>
        <fullName evidence="2">GTPase activating protein</fullName>
    </submittedName>
</protein>
<evidence type="ECO:0000313" key="3">
    <source>
        <dbReference type="Proteomes" id="UP001150925"/>
    </source>
</evidence>
<accession>A0A9W8AMW8</accession>
<keyword evidence="3" id="KW-1185">Reference proteome</keyword>
<evidence type="ECO:0000313" key="2">
    <source>
        <dbReference type="EMBL" id="KAJ1949239.1"/>
    </source>
</evidence>
<feature type="region of interest" description="Disordered" evidence="1">
    <location>
        <begin position="92"/>
        <end position="113"/>
    </location>
</feature>
<feature type="non-terminal residue" evidence="2">
    <location>
        <position position="1"/>
    </location>
</feature>
<dbReference type="Proteomes" id="UP001150925">
    <property type="component" value="Unassembled WGS sequence"/>
</dbReference>
<dbReference type="OrthoDB" id="5398089at2759"/>